<evidence type="ECO:0000313" key="4">
    <source>
        <dbReference type="Proteomes" id="UP000803844"/>
    </source>
</evidence>
<dbReference type="EMBL" id="MU032353">
    <property type="protein sequence ID" value="KAF3760233.1"/>
    <property type="molecule type" value="Genomic_DNA"/>
</dbReference>
<dbReference type="InterPro" id="IPR009057">
    <property type="entry name" value="Homeodomain-like_sf"/>
</dbReference>
<dbReference type="GO" id="GO:0000981">
    <property type="term" value="F:DNA-binding transcription factor activity, RNA polymerase II-specific"/>
    <property type="evidence" value="ECO:0007669"/>
    <property type="project" value="TreeGrafter"/>
</dbReference>
<evidence type="ECO:0000313" key="3">
    <source>
        <dbReference type="EMBL" id="KAF3760233.1"/>
    </source>
</evidence>
<organism evidence="3 4">
    <name type="scientific">Cryphonectria parasitica (strain ATCC 38755 / EP155)</name>
    <dbReference type="NCBI Taxonomy" id="660469"/>
    <lineage>
        <taxon>Eukaryota</taxon>
        <taxon>Fungi</taxon>
        <taxon>Dikarya</taxon>
        <taxon>Ascomycota</taxon>
        <taxon>Pezizomycotina</taxon>
        <taxon>Sordariomycetes</taxon>
        <taxon>Sordariomycetidae</taxon>
        <taxon>Diaporthales</taxon>
        <taxon>Cryphonectriaceae</taxon>
        <taxon>Cryphonectria-Endothia species complex</taxon>
        <taxon>Cryphonectria</taxon>
    </lineage>
</organism>
<reference evidence="3" key="1">
    <citation type="journal article" date="2020" name="Phytopathology">
        <title>Genome sequence of the chestnut blight fungus Cryphonectria parasitica EP155: A fundamental resource for an archetypical invasive plant pathogen.</title>
        <authorList>
            <person name="Crouch J.A."/>
            <person name="Dawe A."/>
            <person name="Aerts A."/>
            <person name="Barry K."/>
            <person name="Churchill A.C.L."/>
            <person name="Grimwood J."/>
            <person name="Hillman B."/>
            <person name="Milgroom M.G."/>
            <person name="Pangilinan J."/>
            <person name="Smith M."/>
            <person name="Salamov A."/>
            <person name="Schmutz J."/>
            <person name="Yadav J."/>
            <person name="Grigoriev I.V."/>
            <person name="Nuss D."/>
        </authorList>
    </citation>
    <scope>NUCLEOTIDE SEQUENCE</scope>
    <source>
        <strain evidence="3">EP155</strain>
    </source>
</reference>
<feature type="compositionally biased region" description="Basic and acidic residues" evidence="1">
    <location>
        <begin position="230"/>
        <end position="247"/>
    </location>
</feature>
<dbReference type="InterPro" id="IPR050560">
    <property type="entry name" value="MYB_TF"/>
</dbReference>
<dbReference type="GeneID" id="63843015"/>
<dbReference type="CDD" id="cd00167">
    <property type="entry name" value="SANT"/>
    <property type="match status" value="1"/>
</dbReference>
<dbReference type="RefSeq" id="XP_040771212.1">
    <property type="nucleotide sequence ID" value="XM_040925886.1"/>
</dbReference>
<feature type="compositionally biased region" description="Low complexity" evidence="1">
    <location>
        <begin position="1"/>
        <end position="16"/>
    </location>
</feature>
<dbReference type="SUPFAM" id="SSF46689">
    <property type="entry name" value="Homeodomain-like"/>
    <property type="match status" value="1"/>
</dbReference>
<evidence type="ECO:0000256" key="1">
    <source>
        <dbReference type="SAM" id="MobiDB-lite"/>
    </source>
</evidence>
<feature type="region of interest" description="Disordered" evidence="1">
    <location>
        <begin position="1"/>
        <end position="37"/>
    </location>
</feature>
<dbReference type="Proteomes" id="UP000803844">
    <property type="component" value="Unassembled WGS sequence"/>
</dbReference>
<dbReference type="OrthoDB" id="2143914at2759"/>
<gene>
    <name evidence="3" type="ORF">M406DRAFT_75605</name>
</gene>
<dbReference type="GO" id="GO:0000978">
    <property type="term" value="F:RNA polymerase II cis-regulatory region sequence-specific DNA binding"/>
    <property type="evidence" value="ECO:0007669"/>
    <property type="project" value="TreeGrafter"/>
</dbReference>
<name>A0A9P5CHZ4_CRYP1</name>
<keyword evidence="4" id="KW-1185">Reference proteome</keyword>
<feature type="compositionally biased region" description="Polar residues" evidence="1">
    <location>
        <begin position="187"/>
        <end position="224"/>
    </location>
</feature>
<dbReference type="PANTHER" id="PTHR45614">
    <property type="entry name" value="MYB PROTEIN-RELATED"/>
    <property type="match status" value="1"/>
</dbReference>
<feature type="region of interest" description="Disordered" evidence="1">
    <location>
        <begin position="168"/>
        <end position="315"/>
    </location>
</feature>
<dbReference type="GO" id="GO:0005634">
    <property type="term" value="C:nucleus"/>
    <property type="evidence" value="ECO:0007669"/>
    <property type="project" value="TreeGrafter"/>
</dbReference>
<accession>A0A9P5CHZ4</accession>
<sequence>MQASTHQQQSPQASASIPTRRRDNSRQLAGRSEYKGPWSEEECNILSRIVRSYLNETEHSPRPHRNGNRSQIPWSELCLEYSRQNPSKPRTAKQCREKWNEHLKWPSECKKKFTPSESAFICHWAEMNERKWAELGRIMNRPENMIKNYYYQESKKVKRKLEAATAAAAAARVTPTPSTPVSPRPLSAQQQQAPQHPFDHSTTPGTYYPQESHSRRPSTTSTGYPPSLASDHESIVDSPRSAHDRPYPHGQFRLPSWPAESKDSFMDEDTDFGGHIRSRSTSSQGHLSHLSHVPRAEDRRPQAHQPAHQSYAAQPITLPSLREVFGPSYGDMLGRRLPSPHHSFAILPNRSH</sequence>
<dbReference type="PROSITE" id="PS50090">
    <property type="entry name" value="MYB_LIKE"/>
    <property type="match status" value="1"/>
</dbReference>
<dbReference type="SMART" id="SM00717">
    <property type="entry name" value="SANT"/>
    <property type="match status" value="2"/>
</dbReference>
<proteinExistence type="predicted"/>
<dbReference type="AlphaFoldDB" id="A0A9P5CHZ4"/>
<evidence type="ECO:0000259" key="2">
    <source>
        <dbReference type="PROSITE" id="PS50090"/>
    </source>
</evidence>
<feature type="domain" description="Myb-like" evidence="2">
    <location>
        <begin position="30"/>
        <end position="103"/>
    </location>
</feature>
<dbReference type="PANTHER" id="PTHR45614:SF25">
    <property type="entry name" value="MYB PROTEIN"/>
    <property type="match status" value="1"/>
</dbReference>
<dbReference type="Gene3D" id="1.10.10.60">
    <property type="entry name" value="Homeodomain-like"/>
    <property type="match status" value="1"/>
</dbReference>
<dbReference type="InterPro" id="IPR001005">
    <property type="entry name" value="SANT/Myb"/>
</dbReference>
<comment type="caution">
    <text evidence="3">The sequence shown here is derived from an EMBL/GenBank/DDBJ whole genome shotgun (WGS) entry which is preliminary data.</text>
</comment>
<protein>
    <recommendedName>
        <fullName evidence="2">Myb-like domain-containing protein</fullName>
    </recommendedName>
</protein>